<accession>A0A6P1NSN4</accession>
<dbReference type="PRINTS" id="PR00455">
    <property type="entry name" value="HTHTETR"/>
</dbReference>
<dbReference type="PANTHER" id="PTHR30055">
    <property type="entry name" value="HTH-TYPE TRANSCRIPTIONAL REGULATOR RUTR"/>
    <property type="match status" value="1"/>
</dbReference>
<gene>
    <name evidence="6" type="ORF">GU243_13275</name>
</gene>
<organism evidence="6 7">
    <name type="scientific">Pseudarthrobacter psychrotolerans</name>
    <dbReference type="NCBI Taxonomy" id="2697569"/>
    <lineage>
        <taxon>Bacteria</taxon>
        <taxon>Bacillati</taxon>
        <taxon>Actinomycetota</taxon>
        <taxon>Actinomycetes</taxon>
        <taxon>Micrococcales</taxon>
        <taxon>Micrococcaceae</taxon>
        <taxon>Pseudarthrobacter</taxon>
    </lineage>
</organism>
<dbReference type="SUPFAM" id="SSF46689">
    <property type="entry name" value="Homeodomain-like"/>
    <property type="match status" value="1"/>
</dbReference>
<dbReference type="GO" id="GO:0003700">
    <property type="term" value="F:DNA-binding transcription factor activity"/>
    <property type="evidence" value="ECO:0007669"/>
    <property type="project" value="TreeGrafter"/>
</dbReference>
<evidence type="ECO:0000313" key="6">
    <source>
        <dbReference type="EMBL" id="QHK20542.1"/>
    </source>
</evidence>
<protein>
    <submittedName>
        <fullName evidence="6">TetR family transcriptional regulator</fullName>
    </submittedName>
</protein>
<dbReference type="Proteomes" id="UP000464186">
    <property type="component" value="Chromosome"/>
</dbReference>
<dbReference type="InterPro" id="IPR009057">
    <property type="entry name" value="Homeodomain-like_sf"/>
</dbReference>
<reference evidence="6 7" key="1">
    <citation type="submission" date="2020-01" db="EMBL/GenBank/DDBJ databases">
        <title>Pseudarthrobacter psychrotolerans sp. nov., isolated from antarctic soil.</title>
        <authorList>
            <person name="Shin Y."/>
            <person name="Park W."/>
        </authorList>
    </citation>
    <scope>NUCLEOTIDE SEQUENCE [LARGE SCALE GENOMIC DNA]</scope>
    <source>
        <strain evidence="6 7">YJ56</strain>
    </source>
</reference>
<evidence type="ECO:0000313" key="7">
    <source>
        <dbReference type="Proteomes" id="UP000464186"/>
    </source>
</evidence>
<evidence type="ECO:0000259" key="5">
    <source>
        <dbReference type="PROSITE" id="PS50977"/>
    </source>
</evidence>
<keyword evidence="2 4" id="KW-0238">DNA-binding</keyword>
<dbReference type="PROSITE" id="PS50977">
    <property type="entry name" value="HTH_TETR_2"/>
    <property type="match status" value="1"/>
</dbReference>
<dbReference type="PANTHER" id="PTHR30055:SF238">
    <property type="entry name" value="MYCOFACTOCIN BIOSYNTHESIS TRANSCRIPTIONAL REGULATOR MFTR-RELATED"/>
    <property type="match status" value="1"/>
</dbReference>
<sequence>MASVANFRSGVAEAALDLFTDAGYDPTSVDDIALAAGISRSTFFRQFRAKEDVIFADHEALLAELTVYLAASHPDPWEAVCQAAVLVFVKFSEHRKLAQKRYHVVQAVPALRDRETIMVSRYERLFSDYLRRALPGIATLDAIRFAAAVTSTHNYVLREMMLDSPRGSLQNLEHELQAVRRIFGVLPKEDPASKPAEDDLVVAVFSRSTPAAEIARRIQSELDGRSA</sequence>
<dbReference type="InterPro" id="IPR001647">
    <property type="entry name" value="HTH_TetR"/>
</dbReference>
<feature type="DNA-binding region" description="H-T-H motif" evidence="4">
    <location>
        <begin position="28"/>
        <end position="47"/>
    </location>
</feature>
<feature type="domain" description="HTH tetR-type" evidence="5">
    <location>
        <begin position="5"/>
        <end position="65"/>
    </location>
</feature>
<dbReference type="Gene3D" id="1.10.357.10">
    <property type="entry name" value="Tetracycline Repressor, domain 2"/>
    <property type="match status" value="1"/>
</dbReference>
<dbReference type="EMBL" id="CP047898">
    <property type="protein sequence ID" value="QHK20542.1"/>
    <property type="molecule type" value="Genomic_DNA"/>
</dbReference>
<evidence type="ECO:0000256" key="2">
    <source>
        <dbReference type="ARBA" id="ARBA00023125"/>
    </source>
</evidence>
<name>A0A6P1NSN4_9MICC</name>
<keyword evidence="7" id="KW-1185">Reference proteome</keyword>
<proteinExistence type="predicted"/>
<dbReference type="InterPro" id="IPR050109">
    <property type="entry name" value="HTH-type_TetR-like_transc_reg"/>
</dbReference>
<keyword evidence="3" id="KW-0804">Transcription</keyword>
<keyword evidence="1" id="KW-0805">Transcription regulation</keyword>
<dbReference type="Pfam" id="PF00440">
    <property type="entry name" value="TetR_N"/>
    <property type="match status" value="1"/>
</dbReference>
<dbReference type="GO" id="GO:0000976">
    <property type="term" value="F:transcription cis-regulatory region binding"/>
    <property type="evidence" value="ECO:0007669"/>
    <property type="project" value="TreeGrafter"/>
</dbReference>
<evidence type="ECO:0000256" key="4">
    <source>
        <dbReference type="PROSITE-ProRule" id="PRU00335"/>
    </source>
</evidence>
<dbReference type="AlphaFoldDB" id="A0A6P1NSN4"/>
<evidence type="ECO:0000256" key="3">
    <source>
        <dbReference type="ARBA" id="ARBA00023163"/>
    </source>
</evidence>
<dbReference type="KEGG" id="psey:GU243_13275"/>
<evidence type="ECO:0000256" key="1">
    <source>
        <dbReference type="ARBA" id="ARBA00023015"/>
    </source>
</evidence>